<feature type="region of interest" description="Disordered" evidence="1">
    <location>
        <begin position="315"/>
        <end position="359"/>
    </location>
</feature>
<comment type="caution">
    <text evidence="2">The sequence shown here is derived from an EMBL/GenBank/DDBJ whole genome shotgun (WGS) entry which is preliminary data.</text>
</comment>
<evidence type="ECO:0008006" key="4">
    <source>
        <dbReference type="Google" id="ProtNLM"/>
    </source>
</evidence>
<dbReference type="OrthoDB" id="3868008at2"/>
<evidence type="ECO:0000313" key="3">
    <source>
        <dbReference type="Proteomes" id="UP000248889"/>
    </source>
</evidence>
<keyword evidence="3" id="KW-1185">Reference proteome</keyword>
<protein>
    <recommendedName>
        <fullName evidence="4">SPFH domain-containing protein</fullName>
    </recommendedName>
</protein>
<feature type="compositionally biased region" description="Pro residues" evidence="1">
    <location>
        <begin position="315"/>
        <end position="330"/>
    </location>
</feature>
<sequence length="359" mass="38426">MSQQGWAPRGAAPNAGFVLPAHLPGPFVSEFSPQGSYQHRGAQVASVIFYKNGGYTIATVRGKQNVNKPLFGAPTSVCLIARGQHQVSFQLDLPSLGDRATFRAEADVNWEVQDFHLAAEKRVVDVARMLAPSLQARLRAITRRHNLDSAQIADEAIQQELAGGHWADFGAELGLRTEVFVRIDLGQAAAQYQAQLVAVEKGSHVQQAIDAAGVARVEANMDAARSLIAAGEAGQYAHMLASDPSRAAEILGALQSQAREQRQGALDYLSKLISEGVVQRHQIEDQVQLLIDYSRSVAGNAFPNGLPNAAPTALPAPPVPLLPPTPPPVVIPQDAPADWTLRPAEEHEEDQSPAPDGRG</sequence>
<evidence type="ECO:0000313" key="2">
    <source>
        <dbReference type="EMBL" id="RAG86103.1"/>
    </source>
</evidence>
<dbReference type="EMBL" id="QKYN01000033">
    <property type="protein sequence ID" value="RAG86103.1"/>
    <property type="molecule type" value="Genomic_DNA"/>
</dbReference>
<proteinExistence type="predicted"/>
<gene>
    <name evidence="2" type="ORF">DN069_08280</name>
</gene>
<dbReference type="Proteomes" id="UP000248889">
    <property type="component" value="Unassembled WGS sequence"/>
</dbReference>
<organism evidence="2 3">
    <name type="scientific">Streptacidiphilus pinicola</name>
    <dbReference type="NCBI Taxonomy" id="2219663"/>
    <lineage>
        <taxon>Bacteria</taxon>
        <taxon>Bacillati</taxon>
        <taxon>Actinomycetota</taxon>
        <taxon>Actinomycetes</taxon>
        <taxon>Kitasatosporales</taxon>
        <taxon>Streptomycetaceae</taxon>
        <taxon>Streptacidiphilus</taxon>
    </lineage>
</organism>
<dbReference type="AlphaFoldDB" id="A0A2X0IRA7"/>
<name>A0A2X0IRA7_9ACTN</name>
<dbReference type="RefSeq" id="WP_111500207.1">
    <property type="nucleotide sequence ID" value="NZ_QKYN01000033.1"/>
</dbReference>
<evidence type="ECO:0000256" key="1">
    <source>
        <dbReference type="SAM" id="MobiDB-lite"/>
    </source>
</evidence>
<reference evidence="2 3" key="1">
    <citation type="submission" date="2018-06" db="EMBL/GenBank/DDBJ databases">
        <title>Streptacidiphilus pinicola sp. nov., isolated from pine grove soil.</title>
        <authorList>
            <person name="Roh S.G."/>
            <person name="Park S."/>
            <person name="Kim M.-K."/>
            <person name="Yun B.-R."/>
            <person name="Park J."/>
            <person name="Kim M.J."/>
            <person name="Kim Y.S."/>
            <person name="Kim S.B."/>
        </authorList>
    </citation>
    <scope>NUCLEOTIDE SEQUENCE [LARGE SCALE GENOMIC DNA]</scope>
    <source>
        <strain evidence="2 3">MMS16-CNU450</strain>
    </source>
</reference>
<accession>A0A2X0IRA7</accession>